<evidence type="ECO:0000259" key="2">
    <source>
        <dbReference type="Pfam" id="PF01734"/>
    </source>
</evidence>
<dbReference type="SUPFAM" id="SSF52151">
    <property type="entry name" value="FabD/lysophospholipase-like"/>
    <property type="match status" value="1"/>
</dbReference>
<accession>X0Y106</accession>
<dbReference type="GO" id="GO:0006629">
    <property type="term" value="P:lipid metabolic process"/>
    <property type="evidence" value="ECO:0007669"/>
    <property type="project" value="UniProtKB-KW"/>
</dbReference>
<comment type="caution">
    <text evidence="3">The sequence shown here is derived from an EMBL/GenBank/DDBJ whole genome shotgun (WGS) entry which is preliminary data.</text>
</comment>
<dbReference type="Pfam" id="PF01734">
    <property type="entry name" value="Patatin"/>
    <property type="match status" value="1"/>
</dbReference>
<evidence type="ECO:0000256" key="1">
    <source>
        <dbReference type="ARBA" id="ARBA00023098"/>
    </source>
</evidence>
<feature type="non-terminal residue" evidence="3">
    <location>
        <position position="253"/>
    </location>
</feature>
<dbReference type="InterPro" id="IPR016035">
    <property type="entry name" value="Acyl_Trfase/lysoPLipase"/>
</dbReference>
<keyword evidence="1" id="KW-0443">Lipid metabolism</keyword>
<dbReference type="InterPro" id="IPR002641">
    <property type="entry name" value="PNPLA_dom"/>
</dbReference>
<gene>
    <name evidence="3" type="ORF">S01H1_62405</name>
</gene>
<dbReference type="PANTHER" id="PTHR46394">
    <property type="entry name" value="ANNEXIN"/>
    <property type="match status" value="1"/>
</dbReference>
<feature type="non-terminal residue" evidence="3">
    <location>
        <position position="1"/>
    </location>
</feature>
<proteinExistence type="predicted"/>
<dbReference type="EMBL" id="BARS01040986">
    <property type="protein sequence ID" value="GAG41037.1"/>
    <property type="molecule type" value="Genomic_DNA"/>
</dbReference>
<dbReference type="AlphaFoldDB" id="X0Y106"/>
<dbReference type="Gene3D" id="3.40.1090.10">
    <property type="entry name" value="Cytosolic phospholipase A2 catalytic domain"/>
    <property type="match status" value="1"/>
</dbReference>
<organism evidence="3">
    <name type="scientific">marine sediment metagenome</name>
    <dbReference type="NCBI Taxonomy" id="412755"/>
    <lineage>
        <taxon>unclassified sequences</taxon>
        <taxon>metagenomes</taxon>
        <taxon>ecological metagenomes</taxon>
    </lineage>
</organism>
<dbReference type="InterPro" id="IPR052580">
    <property type="entry name" value="Lipid_Hydrolase"/>
</dbReference>
<reference evidence="3" key="1">
    <citation type="journal article" date="2014" name="Front. Microbiol.">
        <title>High frequency of phylogenetically diverse reductive dehalogenase-homologous genes in deep subseafloor sedimentary metagenomes.</title>
        <authorList>
            <person name="Kawai M."/>
            <person name="Futagami T."/>
            <person name="Toyoda A."/>
            <person name="Takaki Y."/>
            <person name="Nishi S."/>
            <person name="Hori S."/>
            <person name="Arai W."/>
            <person name="Tsubouchi T."/>
            <person name="Morono Y."/>
            <person name="Uchiyama I."/>
            <person name="Ito T."/>
            <person name="Fujiyama A."/>
            <person name="Inagaki F."/>
            <person name="Takami H."/>
        </authorList>
    </citation>
    <scope>NUCLEOTIDE SEQUENCE</scope>
    <source>
        <strain evidence="3">Expedition CK06-06</strain>
    </source>
</reference>
<protein>
    <recommendedName>
        <fullName evidence="2">PNPLA domain-containing protein</fullName>
    </recommendedName>
</protein>
<name>X0Y106_9ZZZZ</name>
<dbReference type="PANTHER" id="PTHR46394:SF1">
    <property type="entry name" value="PNPLA DOMAIN-CONTAINING PROTEIN"/>
    <property type="match status" value="1"/>
</dbReference>
<sequence length="253" mass="28721">FDKIPTVYTPENPTSVVDNPTLEKDNLVLDKYMKAFVESETKTFGGFLKIPGKAFTELNFKFLATLFKWYLYYEGRKKDSVDDHKHEFIPSVPDLVHNKSTKKAIDMILGNPADSVGSLKYEYGFFVAAKFRNMVDGFIERKSGIKNCTFKQFNEIFGVDLVLTGFDVATNETYYFRNNSRWENLCVADAIRMSVSIPIVFKPVSLCIDGDSFKSVREENEPGNFIVDGGLGNAFPFHAFDEPNSLKLNPHVL</sequence>
<feature type="domain" description="PNPLA" evidence="2">
    <location>
        <begin position="160"/>
        <end position="240"/>
    </location>
</feature>
<evidence type="ECO:0000313" key="3">
    <source>
        <dbReference type="EMBL" id="GAG41037.1"/>
    </source>
</evidence>